<dbReference type="GO" id="GO:0008610">
    <property type="term" value="P:lipid biosynthetic process"/>
    <property type="evidence" value="ECO:0007669"/>
    <property type="project" value="TreeGrafter"/>
</dbReference>
<evidence type="ECO:0000256" key="1">
    <source>
        <dbReference type="ARBA" id="ARBA00007169"/>
    </source>
</evidence>
<dbReference type="InterPro" id="IPR029058">
    <property type="entry name" value="AB_hydrolase_fold"/>
</dbReference>
<comment type="similarity">
    <text evidence="1">Belongs to the thioesterase family.</text>
</comment>
<sequence>MTKGNPWLPFGPHSEADITLLCLPHAGAGAISYRSWGQGLPPEIAACPVQPPGRERRRGEEPFTSVEPLAKELAKVITDSVRAPYAVFGHSTGALCAFETLRELRRIDGPLPVHLFVSGRCAPQTPLTRHDLADMDLVELAGLLRQLGGTPEEVLAEPGLLALLQPLLAADFSVNEGYAYAVEPPLDIPITAFAGIDDQCADVALTEPWAIHTVREFALHALPGGHFAIFDSPAAVHSQIAAALAPYCRN</sequence>
<gene>
    <name evidence="3" type="ORF">AB5J55_18985</name>
</gene>
<dbReference type="RefSeq" id="WP_369271833.1">
    <property type="nucleotide sequence ID" value="NZ_CP163432.1"/>
</dbReference>
<feature type="domain" description="Thioesterase" evidence="2">
    <location>
        <begin position="19"/>
        <end position="242"/>
    </location>
</feature>
<proteinExistence type="inferred from homology"/>
<dbReference type="EMBL" id="CP163432">
    <property type="protein sequence ID" value="XDQ11602.1"/>
    <property type="molecule type" value="Genomic_DNA"/>
</dbReference>
<reference evidence="3" key="1">
    <citation type="submission" date="2024-07" db="EMBL/GenBank/DDBJ databases">
        <authorList>
            <person name="Yu S.T."/>
        </authorList>
    </citation>
    <scope>NUCLEOTIDE SEQUENCE</scope>
    <source>
        <strain evidence="3">R11</strain>
    </source>
</reference>
<dbReference type="PANTHER" id="PTHR11487:SF0">
    <property type="entry name" value="S-ACYL FATTY ACID SYNTHASE THIOESTERASE, MEDIUM CHAIN"/>
    <property type="match status" value="1"/>
</dbReference>
<dbReference type="SUPFAM" id="SSF53474">
    <property type="entry name" value="alpha/beta-Hydrolases"/>
    <property type="match status" value="1"/>
</dbReference>
<accession>A0AB39N0Q4</accession>
<dbReference type="Gene3D" id="3.40.50.1820">
    <property type="entry name" value="alpha/beta hydrolase"/>
    <property type="match status" value="1"/>
</dbReference>
<dbReference type="PANTHER" id="PTHR11487">
    <property type="entry name" value="THIOESTERASE"/>
    <property type="match status" value="1"/>
</dbReference>
<evidence type="ECO:0000313" key="3">
    <source>
        <dbReference type="EMBL" id="XDQ11602.1"/>
    </source>
</evidence>
<evidence type="ECO:0000259" key="2">
    <source>
        <dbReference type="Pfam" id="PF00975"/>
    </source>
</evidence>
<dbReference type="Pfam" id="PF00975">
    <property type="entry name" value="Thioesterase"/>
    <property type="match status" value="1"/>
</dbReference>
<dbReference type="InterPro" id="IPR012223">
    <property type="entry name" value="TEII"/>
</dbReference>
<dbReference type="InterPro" id="IPR001031">
    <property type="entry name" value="Thioesterase"/>
</dbReference>
<dbReference type="AlphaFoldDB" id="A0AB39N0Q4"/>
<organism evidence="3">
    <name type="scientific">Streptomyces sp. R11</name>
    <dbReference type="NCBI Taxonomy" id="3238625"/>
    <lineage>
        <taxon>Bacteria</taxon>
        <taxon>Bacillati</taxon>
        <taxon>Actinomycetota</taxon>
        <taxon>Actinomycetes</taxon>
        <taxon>Kitasatosporales</taxon>
        <taxon>Streptomycetaceae</taxon>
        <taxon>Streptomyces</taxon>
    </lineage>
</organism>
<name>A0AB39N0Q4_9ACTN</name>
<protein>
    <submittedName>
        <fullName evidence="3">Thioesterase II family protein</fullName>
    </submittedName>
</protein>